<evidence type="ECO:0000313" key="2">
    <source>
        <dbReference type="EMBL" id="RTE51722.1"/>
    </source>
</evidence>
<keyword evidence="1" id="KW-0812">Transmembrane</keyword>
<comment type="caution">
    <text evidence="2">The sequence shown here is derived from an EMBL/GenBank/DDBJ whole genome shotgun (WGS) entry which is preliminary data.</text>
</comment>
<feature type="transmembrane region" description="Helical" evidence="1">
    <location>
        <begin position="103"/>
        <end position="121"/>
    </location>
</feature>
<dbReference type="AlphaFoldDB" id="A0A430JY36"/>
<protein>
    <recommendedName>
        <fullName evidence="4">Glycosyltransferase subfamily 4-like N-terminal domain-containing protein</fullName>
    </recommendedName>
</protein>
<name>A0A430JY36_9FLAO</name>
<dbReference type="RefSeq" id="WP_126163407.1">
    <property type="nucleotide sequence ID" value="NZ_RQPJ01000021.1"/>
</dbReference>
<dbReference type="SUPFAM" id="SSF53756">
    <property type="entry name" value="UDP-Glycosyltransferase/glycogen phosphorylase"/>
    <property type="match status" value="1"/>
</dbReference>
<reference evidence="2 3" key="1">
    <citation type="submission" date="2018-11" db="EMBL/GenBank/DDBJ databases">
        <title>Arenibacter aquaticus sp.nov., a marine bacterium isolated from surface seawater in the South China Sea.</title>
        <authorList>
            <person name="Guo J."/>
            <person name="Sun J."/>
        </authorList>
    </citation>
    <scope>NUCLEOTIDE SEQUENCE [LARGE SCALE GENOMIC DNA]</scope>
    <source>
        <strain evidence="2 3">GUO666</strain>
    </source>
</reference>
<evidence type="ECO:0008006" key="4">
    <source>
        <dbReference type="Google" id="ProtNLM"/>
    </source>
</evidence>
<dbReference type="Gene3D" id="3.40.50.2000">
    <property type="entry name" value="Glycogen Phosphorylase B"/>
    <property type="match status" value="1"/>
</dbReference>
<dbReference type="OrthoDB" id="9813214at2"/>
<keyword evidence="1" id="KW-1133">Transmembrane helix</keyword>
<keyword evidence="3" id="KW-1185">Reference proteome</keyword>
<evidence type="ECO:0000313" key="3">
    <source>
        <dbReference type="Proteomes" id="UP000267585"/>
    </source>
</evidence>
<evidence type="ECO:0000256" key="1">
    <source>
        <dbReference type="SAM" id="Phobius"/>
    </source>
</evidence>
<proteinExistence type="predicted"/>
<accession>A0A430JY36</accession>
<dbReference type="Proteomes" id="UP000267585">
    <property type="component" value="Unassembled WGS sequence"/>
</dbReference>
<gene>
    <name evidence="2" type="ORF">EHW67_16045</name>
</gene>
<dbReference type="EMBL" id="RQPJ01000021">
    <property type="protein sequence ID" value="RTE51722.1"/>
    <property type="molecule type" value="Genomic_DNA"/>
</dbReference>
<sequence>MKEQTRMSKSLFIIHFLPIELYPPVLNFTQVISDDLSPKSNLEVFLLTTKPENNLDPYSCSNVNILRYRGIELGMSYPRRLLQYFYIYLNFLIQLLTKRPKVVMYYGTFSSLPIFIYSILYKSVKVYIHYHELFTLEQLKTGRGRMLHRILNKLENKQLYSKARWISETNMYRLKIFLSQYNINYNPDNHKVLPNYPPKEWIERSLFKPKHDLIKLVHIGSLSMEGMYIAEVLSAFGNNKKYEIYFYSHSTNEIIIQKLKSYKNVHFMGSINYDELIQLKGLYDVGLVLYKTKSLNFTYNAPNKIFEYLALDLDVWCSDKLVTAKDYVISNTYPKMLMVDFENLATLNISDALNKEGLEYKNSPYFCETVYKPLSLQIYEDINT</sequence>
<keyword evidence="1" id="KW-0472">Membrane</keyword>
<organism evidence="2 3">
    <name type="scientific">Arenibacter aquaticus</name>
    <dbReference type="NCBI Taxonomy" id="2489054"/>
    <lineage>
        <taxon>Bacteria</taxon>
        <taxon>Pseudomonadati</taxon>
        <taxon>Bacteroidota</taxon>
        <taxon>Flavobacteriia</taxon>
        <taxon>Flavobacteriales</taxon>
        <taxon>Flavobacteriaceae</taxon>
        <taxon>Arenibacter</taxon>
    </lineage>
</organism>